<evidence type="ECO:0000313" key="3">
    <source>
        <dbReference type="EMBL" id="SMP33058.1"/>
    </source>
</evidence>
<evidence type="ECO:0000259" key="2">
    <source>
        <dbReference type="Pfam" id="PF03413"/>
    </source>
</evidence>
<dbReference type="InterPro" id="IPR025711">
    <property type="entry name" value="PepSY"/>
</dbReference>
<evidence type="ECO:0000256" key="1">
    <source>
        <dbReference type="SAM" id="Phobius"/>
    </source>
</evidence>
<accession>A0AA45WRU5</accession>
<keyword evidence="1" id="KW-1133">Transmembrane helix</keyword>
<dbReference type="Pfam" id="PF03929">
    <property type="entry name" value="PepSY_TM"/>
    <property type="match status" value="1"/>
</dbReference>
<dbReference type="EMBL" id="FXTU01000009">
    <property type="protein sequence ID" value="SMP33058.1"/>
    <property type="molecule type" value="Genomic_DNA"/>
</dbReference>
<organism evidence="3 4">
    <name type="scientific">Laceyella tengchongensis</name>
    <dbReference type="NCBI Taxonomy" id="574699"/>
    <lineage>
        <taxon>Bacteria</taxon>
        <taxon>Bacillati</taxon>
        <taxon>Bacillota</taxon>
        <taxon>Bacilli</taxon>
        <taxon>Bacillales</taxon>
        <taxon>Thermoactinomycetaceae</taxon>
        <taxon>Laceyella</taxon>
    </lineage>
</organism>
<feature type="transmembrane region" description="Helical" evidence="1">
    <location>
        <begin position="416"/>
        <end position="441"/>
    </location>
</feature>
<dbReference type="Proteomes" id="UP001157946">
    <property type="component" value="Unassembled WGS sequence"/>
</dbReference>
<dbReference type="Pfam" id="PF03413">
    <property type="entry name" value="PepSY"/>
    <property type="match status" value="2"/>
</dbReference>
<feature type="domain" description="PepSY" evidence="2">
    <location>
        <begin position="286"/>
        <end position="342"/>
    </location>
</feature>
<dbReference type="InterPro" id="IPR005625">
    <property type="entry name" value="PepSY-ass_TM"/>
</dbReference>
<reference evidence="3" key="1">
    <citation type="submission" date="2017-05" db="EMBL/GenBank/DDBJ databases">
        <authorList>
            <person name="Varghese N."/>
            <person name="Submissions S."/>
        </authorList>
    </citation>
    <scope>NUCLEOTIDE SEQUENCE</scope>
    <source>
        <strain evidence="3">DSM 45262</strain>
    </source>
</reference>
<name>A0AA45WRU5_9BACL</name>
<gene>
    <name evidence="3" type="ORF">SAMN06265361_10986</name>
</gene>
<dbReference type="PANTHER" id="PTHR34219">
    <property type="entry name" value="IRON-REGULATED INNER MEMBRANE PROTEIN-RELATED"/>
    <property type="match status" value="1"/>
</dbReference>
<feature type="transmembrane region" description="Helical" evidence="1">
    <location>
        <begin position="27"/>
        <end position="51"/>
    </location>
</feature>
<feature type="transmembrane region" description="Helical" evidence="1">
    <location>
        <begin position="159"/>
        <end position="179"/>
    </location>
</feature>
<comment type="caution">
    <text evidence="3">The sequence shown here is derived from an EMBL/GenBank/DDBJ whole genome shotgun (WGS) entry which is preliminary data.</text>
</comment>
<sequence>MIEKTGGESVSTTVHKPQRLTQLIWRWHFYAGIIFAPFIVMLSITGAVYLFKPQLEDWLYRDYYYIQEPQKQNGTLTPSMQVEAVRKVYPNGQITSYRPSDEPNRTAEVGVMDKGQALTVFVNPYSGRVVGQIKEDERLLEKIEMLHGELMMGTMGDRLVELAACWAMILVITGLYLWWPKEKTIRGALIPRLTKGGRIFWRDAHAVTGVWLSGFAILLILTGLPWSGVAGDLISKLATSTHTGYPAFAFAGGPKPESAKPTKQVADVPWAAEKVPVPESSGEATPLPLERVMEIAKANQVDSGYTVYFPEGDKGVYTVSLSADKPEDEMVLHIDQYSGKVLVRVGFSDYGWMAKAISIGIALHEGRYFGLPNQVIGLVVCLGLLAVAISGLVMWWKRRPRGKLGAPALPKDAKLTRGLTAIVIGLGFLMPLAGLSMLFVFMVDRLVVKRLPAVQRWLGA</sequence>
<keyword evidence="1" id="KW-0812">Transmembrane</keyword>
<proteinExistence type="predicted"/>
<keyword evidence="1" id="KW-0472">Membrane</keyword>
<feature type="domain" description="PepSY" evidence="2">
    <location>
        <begin position="76"/>
        <end position="132"/>
    </location>
</feature>
<dbReference type="PANTHER" id="PTHR34219:SF1">
    <property type="entry name" value="PEPSY DOMAIN-CONTAINING PROTEIN"/>
    <property type="match status" value="1"/>
</dbReference>
<feature type="transmembrane region" description="Helical" evidence="1">
    <location>
        <begin position="199"/>
        <end position="221"/>
    </location>
</feature>
<feature type="transmembrane region" description="Helical" evidence="1">
    <location>
        <begin position="375"/>
        <end position="396"/>
    </location>
</feature>
<keyword evidence="4" id="KW-1185">Reference proteome</keyword>
<dbReference type="AlphaFoldDB" id="A0AA45WRU5"/>
<evidence type="ECO:0000313" key="4">
    <source>
        <dbReference type="Proteomes" id="UP001157946"/>
    </source>
</evidence>
<protein>
    <submittedName>
        <fullName evidence="3">Uncharacterized iron-regulated membrane protein</fullName>
    </submittedName>
</protein>